<feature type="chain" id="PRO_5020410461" description="Beta-lactamase-related domain-containing protein" evidence="1">
    <location>
        <begin position="20"/>
        <end position="424"/>
    </location>
</feature>
<evidence type="ECO:0000313" key="4">
    <source>
        <dbReference type="Proteomes" id="UP000295673"/>
    </source>
</evidence>
<dbReference type="InterPro" id="IPR012338">
    <property type="entry name" value="Beta-lactam/transpept-like"/>
</dbReference>
<dbReference type="OrthoDB" id="9814204at2"/>
<organism evidence="3 4">
    <name type="scientific">Shimia isoporae</name>
    <dbReference type="NCBI Taxonomy" id="647720"/>
    <lineage>
        <taxon>Bacteria</taxon>
        <taxon>Pseudomonadati</taxon>
        <taxon>Pseudomonadota</taxon>
        <taxon>Alphaproteobacteria</taxon>
        <taxon>Rhodobacterales</taxon>
        <taxon>Roseobacteraceae</taxon>
    </lineage>
</organism>
<feature type="signal peptide" evidence="1">
    <location>
        <begin position="1"/>
        <end position="19"/>
    </location>
</feature>
<comment type="caution">
    <text evidence="3">The sequence shown here is derived from an EMBL/GenBank/DDBJ whole genome shotgun (WGS) entry which is preliminary data.</text>
</comment>
<evidence type="ECO:0000259" key="2">
    <source>
        <dbReference type="Pfam" id="PF00144"/>
    </source>
</evidence>
<feature type="domain" description="Beta-lactamase-related" evidence="2">
    <location>
        <begin position="107"/>
        <end position="398"/>
    </location>
</feature>
<dbReference type="PANTHER" id="PTHR43283:SF7">
    <property type="entry name" value="BETA-LACTAMASE-RELATED DOMAIN-CONTAINING PROTEIN"/>
    <property type="match status" value="1"/>
</dbReference>
<evidence type="ECO:0000256" key="1">
    <source>
        <dbReference type="SAM" id="SignalP"/>
    </source>
</evidence>
<protein>
    <recommendedName>
        <fullName evidence="2">Beta-lactamase-related domain-containing protein</fullName>
    </recommendedName>
</protein>
<dbReference type="EMBL" id="SMGR01000003">
    <property type="protein sequence ID" value="TCL00395.1"/>
    <property type="molecule type" value="Genomic_DNA"/>
</dbReference>
<proteinExistence type="predicted"/>
<dbReference type="Gene3D" id="3.40.710.10">
    <property type="entry name" value="DD-peptidase/beta-lactamase superfamily"/>
    <property type="match status" value="1"/>
</dbReference>
<name>A0A4R1N3Y8_9RHOB</name>
<evidence type="ECO:0000313" key="3">
    <source>
        <dbReference type="EMBL" id="TCL00395.1"/>
    </source>
</evidence>
<keyword evidence="4" id="KW-1185">Reference proteome</keyword>
<dbReference type="AlphaFoldDB" id="A0A4R1N3Y8"/>
<dbReference type="Pfam" id="PF00144">
    <property type="entry name" value="Beta-lactamase"/>
    <property type="match status" value="1"/>
</dbReference>
<dbReference type="RefSeq" id="WP_132861179.1">
    <property type="nucleotide sequence ID" value="NZ_SMGR01000003.1"/>
</dbReference>
<dbReference type="InterPro" id="IPR001466">
    <property type="entry name" value="Beta-lactam-related"/>
</dbReference>
<accession>A0A4R1N3Y8</accession>
<gene>
    <name evidence="3" type="ORF">BXY66_3036</name>
</gene>
<dbReference type="SUPFAM" id="SSF56601">
    <property type="entry name" value="beta-lactamase/transpeptidase-like"/>
    <property type="match status" value="1"/>
</dbReference>
<reference evidence="3 4" key="1">
    <citation type="submission" date="2019-03" db="EMBL/GenBank/DDBJ databases">
        <title>Genomic Encyclopedia of Archaeal and Bacterial Type Strains, Phase II (KMG-II): from individual species to whole genera.</title>
        <authorList>
            <person name="Goeker M."/>
        </authorList>
    </citation>
    <scope>NUCLEOTIDE SEQUENCE [LARGE SCALE GENOMIC DNA]</scope>
    <source>
        <strain evidence="3 4">DSM 26433</strain>
    </source>
</reference>
<dbReference type="InterPro" id="IPR050789">
    <property type="entry name" value="Diverse_Enzym_Activities"/>
</dbReference>
<dbReference type="Proteomes" id="UP000295673">
    <property type="component" value="Unassembled WGS sequence"/>
</dbReference>
<sequence>MFRTLAITGCLVAATVVNASDLKPVNDALLDQMEHFGVTQQNWDSAEHASVTFPNAYHFTRHYVVSPGDAVAPEAWKDEQGTLDLTALRGLDADGEHDLETLLRYRLKNHAMVVLKDDRLLHQHFWTGMTPESTHLDMSVTKSFTAILAGIAASEGKLDMSAPVESVLPEFAGTAFEGVSIQDVADMNSGLDIKTPPFLSWDPAFTESQEWNGPNDSGLVGIKDYLVTIKDRKYEPGTHYQYQDPNTEILGLIVEKSTGVGLAQYMQDKIWTKLGAEGEAYFQADPTGATVASGGLNMRTRDLAKMGRVIVNGGKNHQGDQIIPAEFLEALWDGNDRVKAAWKVGKEAAIAPDGWYKDQIRVLEIKGHKFLTFVGIHGQTLVVEPETGVVIAMNGGYPQTETERMNIMLFLEIVPAILDAAAKL</sequence>
<keyword evidence="1" id="KW-0732">Signal</keyword>
<dbReference type="PANTHER" id="PTHR43283">
    <property type="entry name" value="BETA-LACTAMASE-RELATED"/>
    <property type="match status" value="1"/>
</dbReference>